<reference evidence="1" key="1">
    <citation type="submission" date="2023-03" db="EMBL/GenBank/DDBJ databases">
        <title>Massive genome expansion in bonnet fungi (Mycena s.s.) driven by repeated elements and novel gene families across ecological guilds.</title>
        <authorList>
            <consortium name="Lawrence Berkeley National Laboratory"/>
            <person name="Harder C.B."/>
            <person name="Miyauchi S."/>
            <person name="Viragh M."/>
            <person name="Kuo A."/>
            <person name="Thoen E."/>
            <person name="Andreopoulos B."/>
            <person name="Lu D."/>
            <person name="Skrede I."/>
            <person name="Drula E."/>
            <person name="Henrissat B."/>
            <person name="Morin E."/>
            <person name="Kohler A."/>
            <person name="Barry K."/>
            <person name="LaButti K."/>
            <person name="Morin E."/>
            <person name="Salamov A."/>
            <person name="Lipzen A."/>
            <person name="Mereny Z."/>
            <person name="Hegedus B."/>
            <person name="Baldrian P."/>
            <person name="Stursova M."/>
            <person name="Weitz H."/>
            <person name="Taylor A."/>
            <person name="Grigoriev I.V."/>
            <person name="Nagy L.G."/>
            <person name="Martin F."/>
            <person name="Kauserud H."/>
        </authorList>
    </citation>
    <scope>NUCLEOTIDE SEQUENCE</scope>
    <source>
        <strain evidence="1">9284</strain>
    </source>
</reference>
<dbReference type="EMBL" id="JARKIF010000024">
    <property type="protein sequence ID" value="KAJ7615330.1"/>
    <property type="molecule type" value="Genomic_DNA"/>
</dbReference>
<accession>A0AAD7BA18</accession>
<organism evidence="1 2">
    <name type="scientific">Roridomyces roridus</name>
    <dbReference type="NCBI Taxonomy" id="1738132"/>
    <lineage>
        <taxon>Eukaryota</taxon>
        <taxon>Fungi</taxon>
        <taxon>Dikarya</taxon>
        <taxon>Basidiomycota</taxon>
        <taxon>Agaricomycotina</taxon>
        <taxon>Agaricomycetes</taxon>
        <taxon>Agaricomycetidae</taxon>
        <taxon>Agaricales</taxon>
        <taxon>Marasmiineae</taxon>
        <taxon>Mycenaceae</taxon>
        <taxon>Roridomyces</taxon>
    </lineage>
</organism>
<proteinExistence type="predicted"/>
<evidence type="ECO:0000313" key="1">
    <source>
        <dbReference type="EMBL" id="KAJ7615330.1"/>
    </source>
</evidence>
<dbReference type="AlphaFoldDB" id="A0AAD7BA18"/>
<sequence length="247" mass="26566">MCALSAPPPSPCLMAGFTTSWLMDDKCDATRLWRDSDSVHPGCSSFFSAQYDNLAPPTSYPAYTPPLPLECANRTISIGYSHPKVVPVSPPAHSSDDALGLPRSQTALDLTAVRCMQARQRPFALPLHTSQSQDARSYTSYTSAPVPVPIPLLTLSRHIVPCAPCTNTLFQILPLEAVTTYWHAFRRLRPIERAAYLHPSGAAAAREMYSPPPADHAGPNALEAATVGDEGTSSSPHCSVSLLLGTR</sequence>
<dbReference type="Proteomes" id="UP001221142">
    <property type="component" value="Unassembled WGS sequence"/>
</dbReference>
<gene>
    <name evidence="1" type="ORF">FB45DRAFT_1064281</name>
</gene>
<evidence type="ECO:0000313" key="2">
    <source>
        <dbReference type="Proteomes" id="UP001221142"/>
    </source>
</evidence>
<protein>
    <submittedName>
        <fullName evidence="1">Uncharacterized protein</fullName>
    </submittedName>
</protein>
<name>A0AAD7BA18_9AGAR</name>
<comment type="caution">
    <text evidence="1">The sequence shown here is derived from an EMBL/GenBank/DDBJ whole genome shotgun (WGS) entry which is preliminary data.</text>
</comment>
<keyword evidence="2" id="KW-1185">Reference proteome</keyword>